<dbReference type="Proteomes" id="UP001151760">
    <property type="component" value="Unassembled WGS sequence"/>
</dbReference>
<comment type="caution">
    <text evidence="1">The sequence shown here is derived from an EMBL/GenBank/DDBJ whole genome shotgun (WGS) entry which is preliminary data.</text>
</comment>
<protein>
    <submittedName>
        <fullName evidence="1">Uncharacterized protein</fullName>
    </submittedName>
</protein>
<keyword evidence="2" id="KW-1185">Reference proteome</keyword>
<reference evidence="1" key="2">
    <citation type="submission" date="2022-01" db="EMBL/GenBank/DDBJ databases">
        <authorList>
            <person name="Yamashiro T."/>
            <person name="Shiraishi A."/>
            <person name="Satake H."/>
            <person name="Nakayama K."/>
        </authorList>
    </citation>
    <scope>NUCLEOTIDE SEQUENCE</scope>
</reference>
<proteinExistence type="predicted"/>
<accession>A0ABQ5J205</accession>
<sequence length="80" mass="8864">MSRTTSLDTILASLSNGSSLHQSVSEDRRLSESVNDHPNGVVALRRLRKLCNKIHGDVVPLPFRYLDVPTILDGLDVRNP</sequence>
<evidence type="ECO:0000313" key="2">
    <source>
        <dbReference type="Proteomes" id="UP001151760"/>
    </source>
</evidence>
<evidence type="ECO:0000313" key="1">
    <source>
        <dbReference type="EMBL" id="GJU06537.1"/>
    </source>
</evidence>
<reference evidence="1" key="1">
    <citation type="journal article" date="2022" name="Int. J. Mol. Sci.">
        <title>Draft Genome of Tanacetum Coccineum: Genomic Comparison of Closely Related Tanacetum-Family Plants.</title>
        <authorList>
            <person name="Yamashiro T."/>
            <person name="Shiraishi A."/>
            <person name="Nakayama K."/>
            <person name="Satake H."/>
        </authorList>
    </citation>
    <scope>NUCLEOTIDE SEQUENCE</scope>
</reference>
<organism evidence="1 2">
    <name type="scientific">Tanacetum coccineum</name>
    <dbReference type="NCBI Taxonomy" id="301880"/>
    <lineage>
        <taxon>Eukaryota</taxon>
        <taxon>Viridiplantae</taxon>
        <taxon>Streptophyta</taxon>
        <taxon>Embryophyta</taxon>
        <taxon>Tracheophyta</taxon>
        <taxon>Spermatophyta</taxon>
        <taxon>Magnoliopsida</taxon>
        <taxon>eudicotyledons</taxon>
        <taxon>Gunneridae</taxon>
        <taxon>Pentapetalae</taxon>
        <taxon>asterids</taxon>
        <taxon>campanulids</taxon>
        <taxon>Asterales</taxon>
        <taxon>Asteraceae</taxon>
        <taxon>Asteroideae</taxon>
        <taxon>Anthemideae</taxon>
        <taxon>Anthemidinae</taxon>
        <taxon>Tanacetum</taxon>
    </lineage>
</organism>
<name>A0ABQ5J205_9ASTR</name>
<dbReference type="EMBL" id="BQNB010021450">
    <property type="protein sequence ID" value="GJU06537.1"/>
    <property type="molecule type" value="Genomic_DNA"/>
</dbReference>
<gene>
    <name evidence="1" type="ORF">Tco_1122967</name>
</gene>